<dbReference type="RefSeq" id="WP_124683733.1">
    <property type="nucleotide sequence ID" value="NZ_CP033969.1"/>
</dbReference>
<feature type="region of interest" description="Disordered" evidence="1">
    <location>
        <begin position="29"/>
        <end position="69"/>
    </location>
</feature>
<reference evidence="3" key="1">
    <citation type="submission" date="2018-11" db="EMBL/GenBank/DDBJ databases">
        <title>FDA dAtabase for Regulatory Grade micrObial Sequences (FDA-ARGOS): Supporting development and validation of Infectious Disease Dx tests.</title>
        <authorList>
            <person name="Goldberg B."/>
            <person name="Campos J."/>
            <person name="Tallon L."/>
            <person name="Sadzewicz L."/>
            <person name="Zhao X."/>
            <person name="Vavikolanu K."/>
            <person name="Mehta A."/>
            <person name="Aluvathingal J."/>
            <person name="Nadendla S."/>
            <person name="Geyer C."/>
            <person name="Nandy P."/>
            <person name="Yan Y."/>
            <person name="Sichtig H."/>
        </authorList>
    </citation>
    <scope>NUCLEOTIDE SEQUENCE [LARGE SCALE GENOMIC DNA]</scope>
    <source>
        <strain evidence="3">FDAARGOS_614</strain>
    </source>
</reference>
<sequence length="172" mass="17618">MTYAIGKLWMVGVTGLVLAASGWVPSAEARPGGGGGHMAGGRGGGNVGAHAGGGARQVNNSRADVRTNNVRSNSVNSVNASRNVNINSNRNVNVNVDNHGGCCGWDNDYHPVATAAAVTATVAVTSAVVGSMVRSVPPNCMPVNYGGMVYQQCGGTWYQPQGSQYVVVNPPY</sequence>
<dbReference type="AlphaFoldDB" id="A0A3G8H327"/>
<name>A0A3G8H327_9BURK</name>
<evidence type="ECO:0000313" key="3">
    <source>
        <dbReference type="Proteomes" id="UP000270411"/>
    </source>
</evidence>
<accession>A0A3G8H327</accession>
<organism evidence="2 3">
    <name type="scientific">Cupriavidus pauculus</name>
    <dbReference type="NCBI Taxonomy" id="82633"/>
    <lineage>
        <taxon>Bacteria</taxon>
        <taxon>Pseudomonadati</taxon>
        <taxon>Pseudomonadota</taxon>
        <taxon>Betaproteobacteria</taxon>
        <taxon>Burkholderiales</taxon>
        <taxon>Burkholderiaceae</taxon>
        <taxon>Cupriavidus</taxon>
    </lineage>
</organism>
<dbReference type="OrthoDB" id="123540at2"/>
<gene>
    <name evidence="2" type="ORF">EHF44_10750</name>
</gene>
<evidence type="ECO:0000313" key="2">
    <source>
        <dbReference type="EMBL" id="AZG13882.1"/>
    </source>
</evidence>
<evidence type="ECO:0000256" key="1">
    <source>
        <dbReference type="SAM" id="MobiDB-lite"/>
    </source>
</evidence>
<protein>
    <submittedName>
        <fullName evidence="2">Uncharacterized protein</fullName>
    </submittedName>
</protein>
<dbReference type="KEGG" id="cpau:EHF44_10750"/>
<feature type="compositionally biased region" description="Gly residues" evidence="1">
    <location>
        <begin position="31"/>
        <end position="55"/>
    </location>
</feature>
<dbReference type="Proteomes" id="UP000270411">
    <property type="component" value="Chromosome 1"/>
</dbReference>
<proteinExistence type="predicted"/>
<dbReference type="EMBL" id="CP033969">
    <property type="protein sequence ID" value="AZG13882.1"/>
    <property type="molecule type" value="Genomic_DNA"/>
</dbReference>